<feature type="domain" description="Peptidase S9 prolyl oligopeptidase catalytic" evidence="2">
    <location>
        <begin position="424"/>
        <end position="552"/>
    </location>
</feature>
<dbReference type="InterPro" id="IPR050955">
    <property type="entry name" value="Plant_Biomass_Hydrol_Est"/>
</dbReference>
<reference evidence="3 4" key="1">
    <citation type="journal article" date="2018" name="Nat. Ecol. Evol.">
        <title>Pezizomycetes genomes reveal the molecular basis of ectomycorrhizal truffle lifestyle.</title>
        <authorList>
            <person name="Murat C."/>
            <person name="Payen T."/>
            <person name="Noel B."/>
            <person name="Kuo A."/>
            <person name="Morin E."/>
            <person name="Chen J."/>
            <person name="Kohler A."/>
            <person name="Krizsan K."/>
            <person name="Balestrini R."/>
            <person name="Da Silva C."/>
            <person name="Montanini B."/>
            <person name="Hainaut M."/>
            <person name="Levati E."/>
            <person name="Barry K.W."/>
            <person name="Belfiori B."/>
            <person name="Cichocki N."/>
            <person name="Clum A."/>
            <person name="Dockter R.B."/>
            <person name="Fauchery L."/>
            <person name="Guy J."/>
            <person name="Iotti M."/>
            <person name="Le Tacon F."/>
            <person name="Lindquist E.A."/>
            <person name="Lipzen A."/>
            <person name="Malagnac F."/>
            <person name="Mello A."/>
            <person name="Molinier V."/>
            <person name="Miyauchi S."/>
            <person name="Poulain J."/>
            <person name="Riccioni C."/>
            <person name="Rubini A."/>
            <person name="Sitrit Y."/>
            <person name="Splivallo R."/>
            <person name="Traeger S."/>
            <person name="Wang M."/>
            <person name="Zifcakova L."/>
            <person name="Wipf D."/>
            <person name="Zambonelli A."/>
            <person name="Paolocci F."/>
            <person name="Nowrousian M."/>
            <person name="Ottonello S."/>
            <person name="Baldrian P."/>
            <person name="Spatafora J.W."/>
            <person name="Henrissat B."/>
            <person name="Nagy L.G."/>
            <person name="Aury J.M."/>
            <person name="Wincker P."/>
            <person name="Grigoriev I.V."/>
            <person name="Bonfante P."/>
            <person name="Martin F.M."/>
        </authorList>
    </citation>
    <scope>NUCLEOTIDE SEQUENCE [LARGE SCALE GENOMIC DNA]</scope>
    <source>
        <strain evidence="3 4">ATCC MYA-4762</strain>
    </source>
</reference>
<dbReference type="EMBL" id="ML121535">
    <property type="protein sequence ID" value="RPB26276.1"/>
    <property type="molecule type" value="Genomic_DNA"/>
</dbReference>
<dbReference type="OrthoDB" id="449091at2759"/>
<dbReference type="STRING" id="1051890.A0A3N4LTQ0"/>
<sequence>MPIVTWLSIVTHASVPSIQISSNWDILGPFQIGTREAEWGADPLRYYGGFQNLAHSTAPLFKSSLTTNGTVGWSTAQFKPTFSPGHGTMTISFNSSVVDWEFLRSIYGWSGIQYQAWARGALVVCPAHKNVPDAISVTLHISPTVEYFVNKKPYFGGDMFSYKRSPSVLHLKPGVPHTLDIRITHDIRAFGGAMPPALEIAIEADLATGGLLVEAERAIVPDVVGGKLAGKGWVSIPVRNERAAGLIEILGILAEGNVWNDALFRLAPGQSRPLKVRITDFPTNATNITLLIQYRVEGGSGIEHLSTSLAFPTTKPIYNPHIFTFLHPSGIVSYATLRPPSPNATCHSPPTDPPVLLSLHGAGVDVHWDSAQNVYAKLLDLCAWLLLPQGVTLWSGDDWHIWGWADVEAAIASIPDWIESTGWKGPNVDLDKWVVSGHSNGGQGAWYALTHRSDKIIAATPLSGYLSISAYVPYHMWHETDSRKSGLILAALSSYRHELLVDNYAGTPIMQGHGQLDDNVPTFHSRRMRFLSHEAGWETEYIEFPGRGHWWEGVMTDGSLPAFVNHYINEQPKIPPLPSKFSIVVANPADMGPRGGVIVEQLEVYDQLGKINIDWTNTTTWVMRTSNIRRWRIGKERPGLAHPREILLDNQSFRILSVGDMFVKSARGEWKSVHSQSWRRRERSGKQLGALDAFLNTSGHFTIVLPPAAQRKPYHQELAIEISRNLHQYYSADSDIVEDIRCMTGKGNVILIDIKDSRNLGQSATVIGLNINEEMIAVRDATGRRKTYLLEPGVGAIFLQPLDPVRVAIVVIGADENGLRSAARLVPLRTGVGQPNLIILGKEAGWKGVEGALAMGMFDSKWHLSNGFL</sequence>
<organism evidence="3 4">
    <name type="scientific">Terfezia boudieri ATCC MYA-4762</name>
    <dbReference type="NCBI Taxonomy" id="1051890"/>
    <lineage>
        <taxon>Eukaryota</taxon>
        <taxon>Fungi</taxon>
        <taxon>Dikarya</taxon>
        <taxon>Ascomycota</taxon>
        <taxon>Pezizomycotina</taxon>
        <taxon>Pezizomycetes</taxon>
        <taxon>Pezizales</taxon>
        <taxon>Pezizaceae</taxon>
        <taxon>Terfezia</taxon>
    </lineage>
</organism>
<dbReference type="Proteomes" id="UP000267821">
    <property type="component" value="Unassembled WGS sequence"/>
</dbReference>
<dbReference type="Gene3D" id="3.40.50.1820">
    <property type="entry name" value="alpha/beta hydrolase"/>
    <property type="match status" value="1"/>
</dbReference>
<evidence type="ECO:0000313" key="4">
    <source>
        <dbReference type="Proteomes" id="UP000267821"/>
    </source>
</evidence>
<protein>
    <recommendedName>
        <fullName evidence="2">Peptidase S9 prolyl oligopeptidase catalytic domain-containing protein</fullName>
    </recommendedName>
</protein>
<keyword evidence="1" id="KW-0732">Signal</keyword>
<name>A0A3N4LTQ0_9PEZI</name>
<dbReference type="PANTHER" id="PTHR43037:SF4">
    <property type="entry name" value="PEPTIDASE S9 PROLYL OLIGOPEPTIDASE CATALYTIC DOMAIN-CONTAINING PROTEIN"/>
    <property type="match status" value="1"/>
</dbReference>
<dbReference type="GO" id="GO:0008236">
    <property type="term" value="F:serine-type peptidase activity"/>
    <property type="evidence" value="ECO:0007669"/>
    <property type="project" value="InterPro"/>
</dbReference>
<dbReference type="SUPFAM" id="SSF53474">
    <property type="entry name" value="alpha/beta-Hydrolases"/>
    <property type="match status" value="1"/>
</dbReference>
<evidence type="ECO:0000313" key="3">
    <source>
        <dbReference type="EMBL" id="RPB26276.1"/>
    </source>
</evidence>
<evidence type="ECO:0000256" key="1">
    <source>
        <dbReference type="ARBA" id="ARBA00022729"/>
    </source>
</evidence>
<keyword evidence="4" id="KW-1185">Reference proteome</keyword>
<dbReference type="InterPro" id="IPR001375">
    <property type="entry name" value="Peptidase_S9_cat"/>
</dbReference>
<dbReference type="GO" id="GO:0006508">
    <property type="term" value="P:proteolysis"/>
    <property type="evidence" value="ECO:0007669"/>
    <property type="project" value="InterPro"/>
</dbReference>
<dbReference type="Pfam" id="PF00326">
    <property type="entry name" value="Peptidase_S9"/>
    <property type="match status" value="1"/>
</dbReference>
<accession>A0A3N4LTQ0</accession>
<dbReference type="AlphaFoldDB" id="A0A3N4LTQ0"/>
<dbReference type="InParanoid" id="A0A3N4LTQ0"/>
<dbReference type="InterPro" id="IPR029058">
    <property type="entry name" value="AB_hydrolase_fold"/>
</dbReference>
<proteinExistence type="predicted"/>
<dbReference type="PANTHER" id="PTHR43037">
    <property type="entry name" value="UNNAMED PRODUCT-RELATED"/>
    <property type="match status" value="1"/>
</dbReference>
<gene>
    <name evidence="3" type="ORF">L211DRAFT_856365</name>
</gene>
<evidence type="ECO:0000259" key="2">
    <source>
        <dbReference type="Pfam" id="PF00326"/>
    </source>
</evidence>